<dbReference type="AlphaFoldDB" id="A0A1S2Z5H5"/>
<organism evidence="7 8">
    <name type="scientific">Cicer arietinum</name>
    <name type="common">Chickpea</name>
    <name type="synonym">Garbanzo</name>
    <dbReference type="NCBI Taxonomy" id="3827"/>
    <lineage>
        <taxon>Eukaryota</taxon>
        <taxon>Viridiplantae</taxon>
        <taxon>Streptophyta</taxon>
        <taxon>Embryophyta</taxon>
        <taxon>Tracheophyta</taxon>
        <taxon>Spermatophyta</taxon>
        <taxon>Magnoliopsida</taxon>
        <taxon>eudicotyledons</taxon>
        <taxon>Gunneridae</taxon>
        <taxon>Pentapetalae</taxon>
        <taxon>rosids</taxon>
        <taxon>fabids</taxon>
        <taxon>Fabales</taxon>
        <taxon>Fabaceae</taxon>
        <taxon>Papilionoideae</taxon>
        <taxon>50 kb inversion clade</taxon>
        <taxon>NPAAA clade</taxon>
        <taxon>Hologalegina</taxon>
        <taxon>IRL clade</taxon>
        <taxon>Cicereae</taxon>
        <taxon>Cicer</taxon>
    </lineage>
</organism>
<keyword evidence="7" id="KW-1185">Reference proteome</keyword>
<dbReference type="GO" id="GO:0003713">
    <property type="term" value="F:transcription coactivator activity"/>
    <property type="evidence" value="ECO:0007669"/>
    <property type="project" value="TreeGrafter"/>
</dbReference>
<sequence>MQQSQHSTAATFSTPTPPPSSSSAEAPPKQVALAMDKLGQAERIIADIRIGADRLLESLFVAASGPPHQRNKPLQVFIQEDTCMRKHFQDLRSLGKELEEAGVLSESVRSRKDFWGLHMPLVCPDGAVVAYAWKRQLAGQAGASAVDRTRLALKAFTDQKRRFFPHLDDGLETNESASKKHCGSEEVAMEPKEEVSFFRPLPDVLKSLEKEVPNVKISTFERLDWLKRASTLASSTNESSLEHHYHGSNKLRLGSMGMVVPEKVAVIELLFPSIFRAVISLHPAGSTDPDAVAFFSPDESGSYVHARGFSVHHVYRHITEYAAIALQYFLANQAETSLYCLLHWICSYQSLFSRSCSKCSKLLAMDKQSNLLLPPVHRPYWKFSFSKILSIISSKNQNSDTTMAYHIGCLSGEV</sequence>
<dbReference type="KEGG" id="cam:101495317"/>
<dbReference type="PANTHER" id="PTHR13130:SF4">
    <property type="entry name" value="MEDIATOR OF RNA POLYMERASE II TRANSCRIPTION SUBUNIT 27"/>
    <property type="match status" value="1"/>
</dbReference>
<feature type="region of interest" description="Disordered" evidence="6">
    <location>
        <begin position="1"/>
        <end position="28"/>
    </location>
</feature>
<dbReference type="Pfam" id="PF11571">
    <property type="entry name" value="Med27"/>
    <property type="match status" value="1"/>
</dbReference>
<dbReference type="RefSeq" id="XP_004515425.1">
    <property type="nucleotide sequence ID" value="XM_004515368.3"/>
</dbReference>
<proteinExistence type="inferred from homology"/>
<dbReference type="eggNOG" id="ENOG502QS7K">
    <property type="taxonomic scope" value="Eukaryota"/>
</dbReference>
<protein>
    <submittedName>
        <fullName evidence="8 9">Mediator of RNA polymerase II transcription subunit 27</fullName>
    </submittedName>
</protein>
<evidence type="ECO:0000313" key="7">
    <source>
        <dbReference type="Proteomes" id="UP000087171"/>
    </source>
</evidence>
<comment type="similarity">
    <text evidence="2">Belongs to the Mediator complex subunit 27 family.</text>
</comment>
<evidence type="ECO:0000256" key="1">
    <source>
        <dbReference type="ARBA" id="ARBA00004123"/>
    </source>
</evidence>
<dbReference type="STRING" id="3827.A0A1S2Z5H5"/>
<comment type="subcellular location">
    <subcellularLocation>
        <location evidence="1">Nucleus</location>
    </subcellularLocation>
</comment>
<evidence type="ECO:0000313" key="9">
    <source>
        <dbReference type="RefSeq" id="XP_027186648.1"/>
    </source>
</evidence>
<dbReference type="GeneID" id="101495317"/>
<evidence type="ECO:0000256" key="6">
    <source>
        <dbReference type="SAM" id="MobiDB-lite"/>
    </source>
</evidence>
<reference evidence="8 9" key="1">
    <citation type="submission" date="2025-04" db="UniProtKB">
        <authorList>
            <consortium name="RefSeq"/>
        </authorList>
    </citation>
    <scope>IDENTIFICATION</scope>
    <source>
        <tissue evidence="8 9">Etiolated seedlings</tissue>
    </source>
</reference>
<gene>
    <name evidence="8 9" type="primary">LOC101495317</name>
</gene>
<evidence type="ECO:0000256" key="2">
    <source>
        <dbReference type="ARBA" id="ARBA00008048"/>
    </source>
</evidence>
<dbReference type="GO" id="GO:0016592">
    <property type="term" value="C:mediator complex"/>
    <property type="evidence" value="ECO:0007669"/>
    <property type="project" value="InterPro"/>
</dbReference>
<dbReference type="Proteomes" id="UP000087171">
    <property type="component" value="Unplaced"/>
</dbReference>
<evidence type="ECO:0000256" key="5">
    <source>
        <dbReference type="ARBA" id="ARBA00023242"/>
    </source>
</evidence>
<dbReference type="InterPro" id="IPR021627">
    <property type="entry name" value="Mediator_Med27"/>
</dbReference>
<evidence type="ECO:0000256" key="3">
    <source>
        <dbReference type="ARBA" id="ARBA00023015"/>
    </source>
</evidence>
<keyword evidence="5" id="KW-0539">Nucleus</keyword>
<keyword evidence="4" id="KW-0804">Transcription</keyword>
<dbReference type="RefSeq" id="XP_027186648.1">
    <property type="nucleotide sequence ID" value="XM_027330847.1"/>
</dbReference>
<dbReference type="PANTHER" id="PTHR13130">
    <property type="entry name" value="34 KDA TRANSCRIPTIONAL CO-ACTIVATOR-RELATED"/>
    <property type="match status" value="1"/>
</dbReference>
<evidence type="ECO:0000256" key="4">
    <source>
        <dbReference type="ARBA" id="ARBA00023163"/>
    </source>
</evidence>
<dbReference type="GO" id="GO:0006357">
    <property type="term" value="P:regulation of transcription by RNA polymerase II"/>
    <property type="evidence" value="ECO:0007669"/>
    <property type="project" value="TreeGrafter"/>
</dbReference>
<dbReference type="OrthoDB" id="1868004at2759"/>
<keyword evidence="3" id="KW-0805">Transcription regulation</keyword>
<evidence type="ECO:0000313" key="8">
    <source>
        <dbReference type="RefSeq" id="XP_004515425.1"/>
    </source>
</evidence>
<dbReference type="PaxDb" id="3827-XP_004515424.1"/>
<name>A0A1S2Z5H5_CICAR</name>
<accession>A0A1S2Z5H5</accession>